<keyword evidence="4" id="KW-0808">Transferase</keyword>
<name>A0A4Q4KHX5_9FLAO</name>
<comment type="caution">
    <text evidence="4">The sequence shown here is derived from an EMBL/GenBank/DDBJ whole genome shotgun (WGS) entry which is preliminary data.</text>
</comment>
<feature type="domain" description="Protein kinase" evidence="3">
    <location>
        <begin position="119"/>
        <end position="446"/>
    </location>
</feature>
<dbReference type="PANTHER" id="PTHR10566">
    <property type="entry name" value="CHAPERONE-ACTIVITY OF BC1 COMPLEX CABC1 -RELATED"/>
    <property type="match status" value="1"/>
</dbReference>
<dbReference type="CDD" id="cd05121">
    <property type="entry name" value="ABC1_ADCK3-like"/>
    <property type="match status" value="1"/>
</dbReference>
<dbReference type="InterPro" id="IPR000719">
    <property type="entry name" value="Prot_kinase_dom"/>
</dbReference>
<dbReference type="OrthoDB" id="9795390at2"/>
<organism evidence="4 5">
    <name type="scientific">Brumimicrobium glaciale</name>
    <dbReference type="NCBI Taxonomy" id="200475"/>
    <lineage>
        <taxon>Bacteria</taxon>
        <taxon>Pseudomonadati</taxon>
        <taxon>Bacteroidota</taxon>
        <taxon>Flavobacteriia</taxon>
        <taxon>Flavobacteriales</taxon>
        <taxon>Crocinitomicaceae</taxon>
        <taxon>Brumimicrobium</taxon>
    </lineage>
</organism>
<gene>
    <name evidence="4" type="ORF">ERX46_12120</name>
</gene>
<proteinExistence type="inferred from homology"/>
<sequence>MGILPDQYDKYVRFFKFMLKYWNSDVFSFSGDEIQSADKENIADEFDHTPEELTEDLKKMGPTYVKLGQLLSTRPDLLPPHFMEALATLQDDVDEVEYEVVEEIFKEEIGVRISKAFLSFDKEPLASASIGQVHKAVTLSGQVVAVKIQRPGIRKRFIEDLDTLMELSKKAESISKVARSYSLHTVIEELRYILLKELDYNLEAQNLLTLKTNLKSFHHLFIPAPVLDYCSSRVLTMDFVEGNKITKVSPLKIMDLDMVPLIDDLIKGYLNQIIIDGFAHADPHPGNVYLTPDNKIALMDAGMVAKFSNQMQETILKLMIGLSNYDSSRVTDLLLSISEYDDKDVDLALFTKNIERKIQESQNQKAKDLQTGRTLIEINQMAAKQNIHIPVDLNVLGKILLNMDQIVATLTPEYDMQKTVKEYAKHLMQKRMKEDLKPGNLMELFLEMKDLTESLPYRINKFTENLAENKIRIKVDTIDEDRFTGAFQKVANRITAGLIIAALIIGAAMLVQIPSSFTVFGYPAFAFVLFIIAALIGMYLLYQILFVDESKKQK</sequence>
<dbReference type="GO" id="GO:0005524">
    <property type="term" value="F:ATP binding"/>
    <property type="evidence" value="ECO:0007669"/>
    <property type="project" value="InterPro"/>
</dbReference>
<dbReference type="PROSITE" id="PS50011">
    <property type="entry name" value="PROTEIN_KINASE_DOM"/>
    <property type="match status" value="1"/>
</dbReference>
<evidence type="ECO:0000256" key="1">
    <source>
        <dbReference type="ARBA" id="ARBA00009670"/>
    </source>
</evidence>
<dbReference type="AlphaFoldDB" id="A0A4Q4KHX5"/>
<dbReference type="Pfam" id="PF03109">
    <property type="entry name" value="ABC1"/>
    <property type="match status" value="1"/>
</dbReference>
<keyword evidence="2" id="KW-0812">Transmembrane</keyword>
<keyword evidence="2" id="KW-0472">Membrane</keyword>
<protein>
    <submittedName>
        <fullName evidence="4">AarF/ABC1/UbiB kinase family protein</fullName>
    </submittedName>
</protein>
<evidence type="ECO:0000313" key="5">
    <source>
        <dbReference type="Proteomes" id="UP000293952"/>
    </source>
</evidence>
<accession>A0A4Q4KHX5</accession>
<keyword evidence="2" id="KW-1133">Transmembrane helix</keyword>
<feature type="transmembrane region" description="Helical" evidence="2">
    <location>
        <begin position="519"/>
        <end position="542"/>
    </location>
</feature>
<dbReference type="PANTHER" id="PTHR10566:SF113">
    <property type="entry name" value="PROTEIN ACTIVITY OF BC1 COMPLEX KINASE 7, CHLOROPLASTIC"/>
    <property type="match status" value="1"/>
</dbReference>
<comment type="similarity">
    <text evidence="1">Belongs to the protein kinase superfamily. ADCK protein kinase family.</text>
</comment>
<dbReference type="InterPro" id="IPR004147">
    <property type="entry name" value="ABC1_dom"/>
</dbReference>
<dbReference type="RefSeq" id="WP_130094140.1">
    <property type="nucleotide sequence ID" value="NZ_SETE01000005.1"/>
</dbReference>
<keyword evidence="4" id="KW-0418">Kinase</keyword>
<dbReference type="InterPro" id="IPR050154">
    <property type="entry name" value="UbiB_kinase"/>
</dbReference>
<keyword evidence="5" id="KW-1185">Reference proteome</keyword>
<evidence type="ECO:0000259" key="3">
    <source>
        <dbReference type="PROSITE" id="PS50011"/>
    </source>
</evidence>
<dbReference type="EMBL" id="SETE01000005">
    <property type="protein sequence ID" value="RYM32802.1"/>
    <property type="molecule type" value="Genomic_DNA"/>
</dbReference>
<dbReference type="InterPro" id="IPR011009">
    <property type="entry name" value="Kinase-like_dom_sf"/>
</dbReference>
<dbReference type="GO" id="GO:0004672">
    <property type="term" value="F:protein kinase activity"/>
    <property type="evidence" value="ECO:0007669"/>
    <property type="project" value="InterPro"/>
</dbReference>
<dbReference type="Proteomes" id="UP000293952">
    <property type="component" value="Unassembled WGS sequence"/>
</dbReference>
<reference evidence="4 5" key="1">
    <citation type="submission" date="2019-02" db="EMBL/GenBank/DDBJ databases">
        <title>Genome sequence of the sea-ice species Brumimicrobium glaciale.</title>
        <authorList>
            <person name="Bowman J.P."/>
        </authorList>
    </citation>
    <scope>NUCLEOTIDE SEQUENCE [LARGE SCALE GENOMIC DNA]</scope>
    <source>
        <strain evidence="4 5">IC156</strain>
    </source>
</reference>
<evidence type="ECO:0000256" key="2">
    <source>
        <dbReference type="SAM" id="Phobius"/>
    </source>
</evidence>
<dbReference type="SUPFAM" id="SSF56112">
    <property type="entry name" value="Protein kinase-like (PK-like)"/>
    <property type="match status" value="1"/>
</dbReference>
<feature type="transmembrane region" description="Helical" evidence="2">
    <location>
        <begin position="494"/>
        <end position="513"/>
    </location>
</feature>
<evidence type="ECO:0000313" key="4">
    <source>
        <dbReference type="EMBL" id="RYM32802.1"/>
    </source>
</evidence>